<accession>A0A699HYH4</accession>
<gene>
    <name evidence="2" type="ORF">Tci_457111</name>
</gene>
<comment type="caution">
    <text evidence="2">The sequence shown here is derived from an EMBL/GenBank/DDBJ whole genome shotgun (WGS) entry which is preliminary data.</text>
</comment>
<sequence length="165" mass="18242">MAGRSTCSNTANNTNPPNETTSDVAQQLNTALLNLLTQLVEALGGNRANQKDVTQNFKTFRSCGAKEFCGTEGVVGLKIPKSKEKNRKWINKAIDEGPYEFKEFTPSKTKPPRMQKQEDLKGDDLKHYKAKIEAINLIPISIPNDIYNSVDACTTAQAILLNIRS</sequence>
<reference evidence="2" key="1">
    <citation type="journal article" date="2019" name="Sci. Rep.">
        <title>Draft genome of Tanacetum cinerariifolium, the natural source of mosquito coil.</title>
        <authorList>
            <person name="Yamashiro T."/>
            <person name="Shiraishi A."/>
            <person name="Satake H."/>
            <person name="Nakayama K."/>
        </authorList>
    </citation>
    <scope>NUCLEOTIDE SEQUENCE</scope>
</reference>
<dbReference type="EMBL" id="BKCJ010215833">
    <property type="protein sequence ID" value="GEY85137.1"/>
    <property type="molecule type" value="Genomic_DNA"/>
</dbReference>
<evidence type="ECO:0000256" key="1">
    <source>
        <dbReference type="SAM" id="MobiDB-lite"/>
    </source>
</evidence>
<proteinExistence type="predicted"/>
<organism evidence="2">
    <name type="scientific">Tanacetum cinerariifolium</name>
    <name type="common">Dalmatian daisy</name>
    <name type="synonym">Chrysanthemum cinerariifolium</name>
    <dbReference type="NCBI Taxonomy" id="118510"/>
    <lineage>
        <taxon>Eukaryota</taxon>
        <taxon>Viridiplantae</taxon>
        <taxon>Streptophyta</taxon>
        <taxon>Embryophyta</taxon>
        <taxon>Tracheophyta</taxon>
        <taxon>Spermatophyta</taxon>
        <taxon>Magnoliopsida</taxon>
        <taxon>eudicotyledons</taxon>
        <taxon>Gunneridae</taxon>
        <taxon>Pentapetalae</taxon>
        <taxon>asterids</taxon>
        <taxon>campanulids</taxon>
        <taxon>Asterales</taxon>
        <taxon>Asteraceae</taxon>
        <taxon>Asteroideae</taxon>
        <taxon>Anthemideae</taxon>
        <taxon>Anthemidinae</taxon>
        <taxon>Tanacetum</taxon>
    </lineage>
</organism>
<dbReference type="AlphaFoldDB" id="A0A699HYH4"/>
<feature type="region of interest" description="Disordered" evidence="1">
    <location>
        <begin position="1"/>
        <end position="22"/>
    </location>
</feature>
<evidence type="ECO:0000313" key="2">
    <source>
        <dbReference type="EMBL" id="GEY85137.1"/>
    </source>
</evidence>
<name>A0A699HYH4_TANCI</name>
<protein>
    <submittedName>
        <fullName evidence="2">Uncharacterized protein</fullName>
    </submittedName>
</protein>